<feature type="region of interest" description="Disordered" evidence="1">
    <location>
        <begin position="137"/>
        <end position="161"/>
    </location>
</feature>
<feature type="signal peptide" evidence="2">
    <location>
        <begin position="1"/>
        <end position="20"/>
    </location>
</feature>
<evidence type="ECO:0000256" key="1">
    <source>
        <dbReference type="SAM" id="MobiDB-lite"/>
    </source>
</evidence>
<evidence type="ECO:0000256" key="2">
    <source>
        <dbReference type="SAM" id="SignalP"/>
    </source>
</evidence>
<feature type="compositionally biased region" description="Basic and acidic residues" evidence="1">
    <location>
        <begin position="150"/>
        <end position="161"/>
    </location>
</feature>
<keyword evidence="2" id="KW-0732">Signal</keyword>
<keyword evidence="4" id="KW-1185">Reference proteome</keyword>
<dbReference type="EMBL" id="BPQR01000060">
    <property type="protein sequence ID" value="GJE08057.1"/>
    <property type="molecule type" value="Genomic_DNA"/>
</dbReference>
<evidence type="ECO:0000313" key="3">
    <source>
        <dbReference type="EMBL" id="GJE08057.1"/>
    </source>
</evidence>
<name>A0ABQ4SY18_9HYPH</name>
<protein>
    <submittedName>
        <fullName evidence="3">Uncharacterized protein</fullName>
    </submittedName>
</protein>
<evidence type="ECO:0000313" key="4">
    <source>
        <dbReference type="Proteomes" id="UP001055102"/>
    </source>
</evidence>
<accession>A0ABQ4SY18</accession>
<comment type="caution">
    <text evidence="3">The sequence shown here is derived from an EMBL/GenBank/DDBJ whole genome shotgun (WGS) entry which is preliminary data.</text>
</comment>
<dbReference type="Proteomes" id="UP001055102">
    <property type="component" value="Unassembled WGS sequence"/>
</dbReference>
<organism evidence="3 4">
    <name type="scientific">Methylobacterium jeotgali</name>
    <dbReference type="NCBI Taxonomy" id="381630"/>
    <lineage>
        <taxon>Bacteria</taxon>
        <taxon>Pseudomonadati</taxon>
        <taxon>Pseudomonadota</taxon>
        <taxon>Alphaproteobacteria</taxon>
        <taxon>Hyphomicrobiales</taxon>
        <taxon>Methylobacteriaceae</taxon>
        <taxon>Methylobacterium</taxon>
    </lineage>
</organism>
<gene>
    <name evidence="3" type="ORF">AOPFMNJM_3391</name>
</gene>
<sequence length="209" mass="23406">MRHATLSLVMLLGAATTATAQPRTDPDWPCVQRKVTNLSPGQFWNGPDLAQAGEWGDDSAAAQLARKLASRRTEMSEVDGLLDAFAAEAGPDKDQRLARVFSGVFEVIGGERDKVMGGIGRYAQGQRRMAERIREEADKISQTKDAPSAEDAREMPKDQSELETRFAWDRRIFQERSQSLQYVCEVPQLLEQRLGEIARRIQARLTTKM</sequence>
<reference evidence="3" key="1">
    <citation type="journal article" date="2021" name="Front. Microbiol.">
        <title>Comprehensive Comparative Genomics and Phenotyping of Methylobacterium Species.</title>
        <authorList>
            <person name="Alessa O."/>
            <person name="Ogura Y."/>
            <person name="Fujitani Y."/>
            <person name="Takami H."/>
            <person name="Hayashi T."/>
            <person name="Sahin N."/>
            <person name="Tani A."/>
        </authorList>
    </citation>
    <scope>NUCLEOTIDE SEQUENCE</scope>
    <source>
        <strain evidence="3">LMG 23639</strain>
    </source>
</reference>
<feature type="chain" id="PRO_5047008932" evidence="2">
    <location>
        <begin position="21"/>
        <end position="209"/>
    </location>
</feature>
<reference evidence="3" key="2">
    <citation type="submission" date="2021-08" db="EMBL/GenBank/DDBJ databases">
        <authorList>
            <person name="Tani A."/>
            <person name="Ola A."/>
            <person name="Ogura Y."/>
            <person name="Katsura K."/>
            <person name="Hayashi T."/>
        </authorList>
    </citation>
    <scope>NUCLEOTIDE SEQUENCE</scope>
    <source>
        <strain evidence="3">LMG 23639</strain>
    </source>
</reference>
<dbReference type="RefSeq" id="WP_238277517.1">
    <property type="nucleotide sequence ID" value="NZ_BPQR01000060.1"/>
</dbReference>
<proteinExistence type="predicted"/>